<evidence type="ECO:0000313" key="2">
    <source>
        <dbReference type="Proteomes" id="UP000031656"/>
    </source>
</evidence>
<organism evidence="1 2">
    <name type="scientific">Gluconobacter oxydans DSM 3504</name>
    <dbReference type="NCBI Taxonomy" id="1288313"/>
    <lineage>
        <taxon>Bacteria</taxon>
        <taxon>Pseudomonadati</taxon>
        <taxon>Pseudomonadota</taxon>
        <taxon>Alphaproteobacteria</taxon>
        <taxon>Acetobacterales</taxon>
        <taxon>Acetobacteraceae</taxon>
        <taxon>Gluconobacter</taxon>
    </lineage>
</organism>
<dbReference type="Proteomes" id="UP000031656">
    <property type="component" value="Chromosome"/>
</dbReference>
<gene>
    <name evidence="1" type="ORF">GLS_c18510</name>
</gene>
<dbReference type="HOGENOM" id="CLU_3344171_0_0_5"/>
<dbReference type="KEGG" id="goy:GLS_c18510"/>
<evidence type="ECO:0000313" key="1">
    <source>
        <dbReference type="EMBL" id="AHK71725.1"/>
    </source>
</evidence>
<name>A0A067Z7G7_GLUOY</name>
<protein>
    <submittedName>
        <fullName evidence="1">Uncharacterized protein</fullName>
    </submittedName>
</protein>
<dbReference type="AlphaFoldDB" id="A0A067Z7G7"/>
<sequence>MEAHDCDRLVWFRKVFDLSSPERNGALSALDKAFRGR</sequence>
<proteinExistence type="predicted"/>
<dbReference type="EMBL" id="CP004373">
    <property type="protein sequence ID" value="AHK71725.1"/>
    <property type="molecule type" value="Genomic_DNA"/>
</dbReference>
<accession>A0A067Z7G7</accession>
<reference evidence="1 2" key="1">
    <citation type="journal article" date="2015" name="Appl. Microbiol. Biotechnol.">
        <title>The consequence of an additional NADH dehydrogenase paralog on the growth of Gluconobacter oxydans DSM3504.</title>
        <authorList>
            <person name="Kostner D."/>
            <person name="Luchterhand B."/>
            <person name="Junker A."/>
            <person name="Volland S."/>
            <person name="Daniel R."/>
            <person name="Buchs J."/>
            <person name="Liebl W."/>
            <person name="Ehrenreich A."/>
        </authorList>
    </citation>
    <scope>NUCLEOTIDE SEQUENCE [LARGE SCALE GENOMIC DNA]</scope>
    <source>
        <strain evidence="1">DSM 3504</strain>
    </source>
</reference>